<evidence type="ECO:0000256" key="2">
    <source>
        <dbReference type="ARBA" id="ARBA00008911"/>
    </source>
</evidence>
<organism evidence="14 15">
    <name type="scientific">Ambrosia artemisiifolia</name>
    <name type="common">Common ragweed</name>
    <dbReference type="NCBI Taxonomy" id="4212"/>
    <lineage>
        <taxon>Eukaryota</taxon>
        <taxon>Viridiplantae</taxon>
        <taxon>Streptophyta</taxon>
        <taxon>Embryophyta</taxon>
        <taxon>Tracheophyta</taxon>
        <taxon>Spermatophyta</taxon>
        <taxon>Magnoliopsida</taxon>
        <taxon>eudicotyledons</taxon>
        <taxon>Gunneridae</taxon>
        <taxon>Pentapetalae</taxon>
        <taxon>asterids</taxon>
        <taxon>campanulids</taxon>
        <taxon>Asterales</taxon>
        <taxon>Asteraceae</taxon>
        <taxon>Asteroideae</taxon>
        <taxon>Heliantheae alliance</taxon>
        <taxon>Heliantheae</taxon>
        <taxon>Ambrosia</taxon>
    </lineage>
</organism>
<dbReference type="GO" id="GO:0003849">
    <property type="term" value="F:3-deoxy-7-phosphoheptulonate synthase activity"/>
    <property type="evidence" value="ECO:0007669"/>
    <property type="project" value="UniProtKB-EC"/>
</dbReference>
<evidence type="ECO:0000256" key="11">
    <source>
        <dbReference type="RuleBase" id="RU003345"/>
    </source>
</evidence>
<evidence type="ECO:0000256" key="1">
    <source>
        <dbReference type="ARBA" id="ARBA00004688"/>
    </source>
</evidence>
<comment type="catalytic activity">
    <reaction evidence="8 12">
        <text>D-erythrose 4-phosphate + phosphoenolpyruvate + H2O = 7-phospho-2-dehydro-3-deoxy-D-arabino-heptonate + phosphate</text>
        <dbReference type="Rhea" id="RHEA:14717"/>
        <dbReference type="ChEBI" id="CHEBI:15377"/>
        <dbReference type="ChEBI" id="CHEBI:16897"/>
        <dbReference type="ChEBI" id="CHEBI:43474"/>
        <dbReference type="ChEBI" id="CHEBI:58394"/>
        <dbReference type="ChEBI" id="CHEBI:58702"/>
        <dbReference type="EC" id="2.5.1.54"/>
    </reaction>
</comment>
<sequence>MNGGPIADQENQEVNTENSEIHDQIIDVSNPILQHQTSLIVTVNDEADLGIVTVDDEGDLGTCFSSKLTKIDVDHKVYDEMSGEVRGSIVRIYGLLRTKVFEGECNMECKGGHIRMKQNICSQPEDCIIWIVPWVDILGNYPMLMATWKFAPARAAGCDVVLKQSEITSLTCLELGELGTEAGASLAFHPDVDKIACTGSSVTRTKVMTAAAQNLKPVTLELGGKNPIVVFNDVGIDKDVQWTLFGCRKLEECLADADVGKSFLLQGGDYAGSFKEFSANNIPDTFRLLLQMSVVLMFGGQMPIFKVGRMVGQFAKPRSDPFEENDGEKLPCYKEDNTKGDAFNEKSRVPDRSFLSSCCSYTDSDGMIRASYQAAAAILNLFRPFATGGYAAVQRIIQWDLDFVANMSAAELTIDHPTMAATDSWTSPECLLLLYKQALIRLDTTSGFFYECSAYMGWSTKETCGDNYAYPDPNNILCSYNLQRVDECTRDINIANILGTVPDDTGEIKIILDAWANEKEVRKALHIRDGTIGVWEKTNETIHYTFGKNDSICYSYDVFSTVDYHKQLVTRNCHALIISGDHDMIIPYVGTEKWIKSLGIPIEIPWKPWFVDNQVAGYEMTYATTGYSLTYATVKGGGHSLQLIKPKESSVLVDGWLASHTYISDS</sequence>
<accession>A0AAD5CUE7</accession>
<keyword evidence="12" id="KW-0150">Chloroplast</keyword>
<dbReference type="InterPro" id="IPR002480">
    <property type="entry name" value="DAHP_synth_2"/>
</dbReference>
<evidence type="ECO:0000256" key="8">
    <source>
        <dbReference type="ARBA" id="ARBA00047508"/>
    </source>
</evidence>
<dbReference type="SUPFAM" id="SSF51569">
    <property type="entry name" value="Aldolase"/>
    <property type="match status" value="1"/>
</dbReference>
<proteinExistence type="inferred from homology"/>
<keyword evidence="6 12" id="KW-0808">Transferase</keyword>
<evidence type="ECO:0000313" key="14">
    <source>
        <dbReference type="EMBL" id="KAI7746736.1"/>
    </source>
</evidence>
<dbReference type="SUPFAM" id="SSF53720">
    <property type="entry name" value="ALDH-like"/>
    <property type="match status" value="1"/>
</dbReference>
<gene>
    <name evidence="14" type="ORF">M8C21_011037</name>
</gene>
<dbReference type="Pfam" id="PF00171">
    <property type="entry name" value="Aldedh"/>
    <property type="match status" value="1"/>
</dbReference>
<dbReference type="GO" id="GO:0006508">
    <property type="term" value="P:proteolysis"/>
    <property type="evidence" value="ECO:0007669"/>
    <property type="project" value="InterPro"/>
</dbReference>
<dbReference type="Gene3D" id="3.40.605.10">
    <property type="entry name" value="Aldehyde Dehydrogenase, Chain A, domain 1"/>
    <property type="match status" value="1"/>
</dbReference>
<dbReference type="InterPro" id="IPR016162">
    <property type="entry name" value="Ald_DH_N"/>
</dbReference>
<feature type="binding site" evidence="9">
    <location>
        <position position="309"/>
    </location>
    <ligand>
        <name>phosphoenolpyruvate</name>
        <dbReference type="ChEBI" id="CHEBI:58702"/>
    </ligand>
</feature>
<dbReference type="InterPro" id="IPR013785">
    <property type="entry name" value="Aldolase_TIM"/>
</dbReference>
<keyword evidence="11" id="KW-0560">Oxidoreductase</keyword>
<dbReference type="Gene3D" id="3.40.50.12670">
    <property type="match status" value="1"/>
</dbReference>
<dbReference type="Pfam" id="PF00450">
    <property type="entry name" value="Peptidase_S10"/>
    <property type="match status" value="1"/>
</dbReference>
<protein>
    <recommendedName>
        <fullName evidence="12">Phospho-2-dehydro-3-deoxyheptonate aldolase</fullName>
        <ecNumber evidence="12">2.5.1.54</ecNumber>
    </recommendedName>
</protein>
<dbReference type="Proteomes" id="UP001206925">
    <property type="component" value="Unassembled WGS sequence"/>
</dbReference>
<evidence type="ECO:0000256" key="10">
    <source>
        <dbReference type="PROSITE-ProRule" id="PRU10007"/>
    </source>
</evidence>
<dbReference type="GO" id="GO:0009507">
    <property type="term" value="C:chloroplast"/>
    <property type="evidence" value="ECO:0007669"/>
    <property type="project" value="UniProtKB-SubCell"/>
</dbReference>
<dbReference type="PROSITE" id="PS00687">
    <property type="entry name" value="ALDEHYDE_DEHYDR_GLU"/>
    <property type="match status" value="1"/>
</dbReference>
<evidence type="ECO:0000256" key="12">
    <source>
        <dbReference type="RuleBase" id="RU363071"/>
    </source>
</evidence>
<dbReference type="GO" id="GO:0016491">
    <property type="term" value="F:oxidoreductase activity"/>
    <property type="evidence" value="ECO:0007669"/>
    <property type="project" value="UniProtKB-KW"/>
</dbReference>
<evidence type="ECO:0000313" key="15">
    <source>
        <dbReference type="Proteomes" id="UP001206925"/>
    </source>
</evidence>
<feature type="active site" evidence="10">
    <location>
        <position position="221"/>
    </location>
</feature>
<keyword evidence="5 12" id="KW-0028">Amino-acid biosynthesis</keyword>
<evidence type="ECO:0000256" key="6">
    <source>
        <dbReference type="ARBA" id="ARBA00022679"/>
    </source>
</evidence>
<evidence type="ECO:0000256" key="3">
    <source>
        <dbReference type="ARBA" id="ARBA00009431"/>
    </source>
</evidence>
<dbReference type="Pfam" id="PF01474">
    <property type="entry name" value="DAHP_synth_2"/>
    <property type="match status" value="1"/>
</dbReference>
<keyword evidence="12" id="KW-0809">Transit peptide</keyword>
<evidence type="ECO:0000256" key="5">
    <source>
        <dbReference type="ARBA" id="ARBA00022605"/>
    </source>
</evidence>
<dbReference type="GO" id="GO:0008652">
    <property type="term" value="P:amino acid biosynthetic process"/>
    <property type="evidence" value="ECO:0007669"/>
    <property type="project" value="UniProtKB-KW"/>
</dbReference>
<comment type="similarity">
    <text evidence="2 12">Belongs to the class-II DAHP synthase family.</text>
</comment>
<comment type="similarity">
    <text evidence="3">Belongs to the peptidase S10 family.</text>
</comment>
<dbReference type="InterPro" id="IPR029510">
    <property type="entry name" value="Ald_DH_CS_GLU"/>
</dbReference>
<dbReference type="InterPro" id="IPR016161">
    <property type="entry name" value="Ald_DH/histidinol_DH"/>
</dbReference>
<dbReference type="InterPro" id="IPR029058">
    <property type="entry name" value="AB_hydrolase_fold"/>
</dbReference>
<evidence type="ECO:0000256" key="4">
    <source>
        <dbReference type="ARBA" id="ARBA00009986"/>
    </source>
</evidence>
<dbReference type="GO" id="GO:0009073">
    <property type="term" value="P:aromatic amino acid family biosynthetic process"/>
    <property type="evidence" value="ECO:0007669"/>
    <property type="project" value="UniProtKB-KW"/>
</dbReference>
<feature type="domain" description="Aldehyde dehydrogenase" evidence="13">
    <location>
        <begin position="120"/>
        <end position="246"/>
    </location>
</feature>
<comment type="pathway">
    <text evidence="1 12">Metabolic intermediate biosynthesis; chorismate biosynthesis; chorismate from D-erythrose 4-phosphate and phosphoenolpyruvate: step 1/7.</text>
</comment>
<dbReference type="EC" id="2.5.1.54" evidence="12"/>
<dbReference type="Gene3D" id="3.20.20.70">
    <property type="entry name" value="Aldolase class I"/>
    <property type="match status" value="1"/>
</dbReference>
<comment type="caution">
    <text evidence="14">The sequence shown here is derived from an EMBL/GenBank/DDBJ whole genome shotgun (WGS) entry which is preliminary data.</text>
</comment>
<dbReference type="PANTHER" id="PTHR21337:SF24">
    <property type="entry name" value="PHOSPHO-2-DEHYDRO-3-DEOXYHEPTONATE ALDOLASE 1, CHLOROPLASTIC"/>
    <property type="match status" value="1"/>
</dbReference>
<keyword evidence="15" id="KW-1185">Reference proteome</keyword>
<dbReference type="PANTHER" id="PTHR21337">
    <property type="entry name" value="PHOSPHO-2-DEHYDRO-3-DEOXYHEPTONATE ALDOLASE 1, 2"/>
    <property type="match status" value="1"/>
</dbReference>
<dbReference type="SUPFAM" id="SSF53474">
    <property type="entry name" value="alpha/beta-Hydrolases"/>
    <property type="match status" value="1"/>
</dbReference>
<evidence type="ECO:0000259" key="13">
    <source>
        <dbReference type="Pfam" id="PF00171"/>
    </source>
</evidence>
<dbReference type="EMBL" id="JAMZMK010006899">
    <property type="protein sequence ID" value="KAI7746736.1"/>
    <property type="molecule type" value="Genomic_DNA"/>
</dbReference>
<name>A0AAD5CUE7_AMBAR</name>
<dbReference type="GO" id="GO:0004185">
    <property type="term" value="F:serine-type carboxypeptidase activity"/>
    <property type="evidence" value="ECO:0007669"/>
    <property type="project" value="InterPro"/>
</dbReference>
<dbReference type="InterPro" id="IPR001563">
    <property type="entry name" value="Peptidase_S10"/>
</dbReference>
<evidence type="ECO:0000256" key="7">
    <source>
        <dbReference type="ARBA" id="ARBA00023141"/>
    </source>
</evidence>
<comment type="similarity">
    <text evidence="4 11">Belongs to the aldehyde dehydrogenase family.</text>
</comment>
<keyword evidence="12" id="KW-0934">Plastid</keyword>
<keyword evidence="7 12" id="KW-0057">Aromatic amino acid biosynthesis</keyword>
<comment type="subcellular location">
    <subcellularLocation>
        <location evidence="12">Plastid</location>
        <location evidence="12">Chloroplast</location>
    </subcellularLocation>
</comment>
<dbReference type="InterPro" id="IPR015590">
    <property type="entry name" value="Aldehyde_DH_dom"/>
</dbReference>
<reference evidence="14" key="1">
    <citation type="submission" date="2022-06" db="EMBL/GenBank/DDBJ databases">
        <title>Uncovering the hologenomic basis of an extraordinary plant invasion.</title>
        <authorList>
            <person name="Bieker V.C."/>
            <person name="Martin M.D."/>
            <person name="Gilbert T."/>
            <person name="Hodgins K."/>
            <person name="Battlay P."/>
            <person name="Petersen B."/>
            <person name="Wilson J."/>
        </authorList>
    </citation>
    <scope>NUCLEOTIDE SEQUENCE</scope>
    <source>
        <strain evidence="14">AA19_3_7</strain>
        <tissue evidence="14">Leaf</tissue>
    </source>
</reference>
<dbReference type="AlphaFoldDB" id="A0AAD5CUE7"/>
<evidence type="ECO:0000256" key="9">
    <source>
        <dbReference type="PIRSR" id="PIRSR602480-1"/>
    </source>
</evidence>